<sequence length="330" mass="34073">MAEVRPGVKLETRQYGDPATASTLVVWGHGLCNTLVGEDKERLWDFWATTRTRSSGGDAAAGTAEHGDAGRGRLGGDSATHSLGASASDGGGAMHVVRYAARGHGDSSPASGPADCTWEALGRDMLTLGLRARRVPEQRMVLGGASMGAASAIWAAVHAHNDATAAAAAGGASSLPAPPSPLPPPPHVAGLVLVILPTFYDARTRRKGQIVKAAERGFEAMAGRTRIRGIFEGSPRESEPPKLIGVRKDSFKSVMLGGADSDLPPPDVVAVAVASIPTLVLSWDCGDSTHPASSAAAFAELAPHARVYIARSLEDTAAWPGLIRDFVAGL</sequence>
<feature type="region of interest" description="Disordered" evidence="1">
    <location>
        <begin position="53"/>
        <end position="88"/>
    </location>
</feature>
<reference evidence="2" key="1">
    <citation type="submission" date="2021-01" db="EMBL/GenBank/DDBJ databases">
        <authorList>
            <person name="Corre E."/>
            <person name="Pelletier E."/>
            <person name="Niang G."/>
            <person name="Scheremetjew M."/>
            <person name="Finn R."/>
            <person name="Kale V."/>
            <person name="Holt S."/>
            <person name="Cochrane G."/>
            <person name="Meng A."/>
            <person name="Brown T."/>
            <person name="Cohen L."/>
        </authorList>
    </citation>
    <scope>NUCLEOTIDE SEQUENCE</scope>
    <source>
        <strain evidence="2">SL-175</strain>
    </source>
</reference>
<dbReference type="InterPro" id="IPR029058">
    <property type="entry name" value="AB_hydrolase_fold"/>
</dbReference>
<proteinExistence type="predicted"/>
<evidence type="ECO:0000313" key="2">
    <source>
        <dbReference type="EMBL" id="CAD8699692.1"/>
    </source>
</evidence>
<dbReference type="AlphaFoldDB" id="A0A7S0S8K0"/>
<dbReference type="EMBL" id="HBFC01004399">
    <property type="protein sequence ID" value="CAD8699692.1"/>
    <property type="molecule type" value="Transcribed_RNA"/>
</dbReference>
<gene>
    <name evidence="2" type="ORF">MANT1106_LOCUS2374</name>
</gene>
<dbReference type="SUPFAM" id="SSF53474">
    <property type="entry name" value="alpha/beta-Hydrolases"/>
    <property type="match status" value="1"/>
</dbReference>
<protein>
    <recommendedName>
        <fullName evidence="3">AB hydrolase-1 domain-containing protein</fullName>
    </recommendedName>
</protein>
<evidence type="ECO:0008006" key="3">
    <source>
        <dbReference type="Google" id="ProtNLM"/>
    </source>
</evidence>
<name>A0A7S0S8K0_9CHLO</name>
<accession>A0A7S0S8K0</accession>
<evidence type="ECO:0000256" key="1">
    <source>
        <dbReference type="SAM" id="MobiDB-lite"/>
    </source>
</evidence>
<organism evidence="2">
    <name type="scientific">Mantoniella antarctica</name>
    <dbReference type="NCBI Taxonomy" id="81844"/>
    <lineage>
        <taxon>Eukaryota</taxon>
        <taxon>Viridiplantae</taxon>
        <taxon>Chlorophyta</taxon>
        <taxon>Mamiellophyceae</taxon>
        <taxon>Mamiellales</taxon>
        <taxon>Mamiellaceae</taxon>
        <taxon>Mantoniella</taxon>
    </lineage>
</organism>
<dbReference type="Gene3D" id="3.40.50.1820">
    <property type="entry name" value="alpha/beta hydrolase"/>
    <property type="match status" value="1"/>
</dbReference>